<evidence type="ECO:0000256" key="2">
    <source>
        <dbReference type="SAM" id="Phobius"/>
    </source>
</evidence>
<reference evidence="3 4" key="1">
    <citation type="journal article" date="2012" name="Science">
        <title>The Paleozoic origin of enzymatic lignin decomposition reconstructed from 31 fungal genomes.</title>
        <authorList>
            <person name="Floudas D."/>
            <person name="Binder M."/>
            <person name="Riley R."/>
            <person name="Barry K."/>
            <person name="Blanchette R.A."/>
            <person name="Henrissat B."/>
            <person name="Martinez A.T."/>
            <person name="Otillar R."/>
            <person name="Spatafora J.W."/>
            <person name="Yadav J.S."/>
            <person name="Aerts A."/>
            <person name="Benoit I."/>
            <person name="Boyd A."/>
            <person name="Carlson A."/>
            <person name="Copeland A."/>
            <person name="Coutinho P.M."/>
            <person name="de Vries R.P."/>
            <person name="Ferreira P."/>
            <person name="Findley K."/>
            <person name="Foster B."/>
            <person name="Gaskell J."/>
            <person name="Glotzer D."/>
            <person name="Gorecki P."/>
            <person name="Heitman J."/>
            <person name="Hesse C."/>
            <person name="Hori C."/>
            <person name="Igarashi K."/>
            <person name="Jurgens J.A."/>
            <person name="Kallen N."/>
            <person name="Kersten P."/>
            <person name="Kohler A."/>
            <person name="Kuees U."/>
            <person name="Kumar T.K.A."/>
            <person name="Kuo A."/>
            <person name="LaButti K."/>
            <person name="Larrondo L.F."/>
            <person name="Lindquist E."/>
            <person name="Ling A."/>
            <person name="Lombard V."/>
            <person name="Lucas S."/>
            <person name="Lundell T."/>
            <person name="Martin R."/>
            <person name="McLaughlin D.J."/>
            <person name="Morgenstern I."/>
            <person name="Morin E."/>
            <person name="Murat C."/>
            <person name="Nagy L.G."/>
            <person name="Nolan M."/>
            <person name="Ohm R.A."/>
            <person name="Patyshakuliyeva A."/>
            <person name="Rokas A."/>
            <person name="Ruiz-Duenas F.J."/>
            <person name="Sabat G."/>
            <person name="Salamov A."/>
            <person name="Samejima M."/>
            <person name="Schmutz J."/>
            <person name="Slot J.C."/>
            <person name="St John F."/>
            <person name="Stenlid J."/>
            <person name="Sun H."/>
            <person name="Sun S."/>
            <person name="Syed K."/>
            <person name="Tsang A."/>
            <person name="Wiebenga A."/>
            <person name="Young D."/>
            <person name="Pisabarro A."/>
            <person name="Eastwood D.C."/>
            <person name="Martin F."/>
            <person name="Cullen D."/>
            <person name="Grigoriev I.V."/>
            <person name="Hibbett D.S."/>
        </authorList>
    </citation>
    <scope>NUCLEOTIDE SEQUENCE [LARGE SCALE GENOMIC DNA]</scope>
    <source>
        <strain evidence="3 4">MD-104</strain>
    </source>
</reference>
<keyword evidence="2" id="KW-1133">Transmembrane helix</keyword>
<gene>
    <name evidence="3" type="ORF">WOLCODRAFT_20260</name>
</gene>
<keyword evidence="4" id="KW-1185">Reference proteome</keyword>
<proteinExistence type="predicted"/>
<accession>A0A2H3J877</accession>
<organism evidence="3 4">
    <name type="scientific">Wolfiporia cocos (strain MD-104)</name>
    <name type="common">Brown rot fungus</name>
    <dbReference type="NCBI Taxonomy" id="742152"/>
    <lineage>
        <taxon>Eukaryota</taxon>
        <taxon>Fungi</taxon>
        <taxon>Dikarya</taxon>
        <taxon>Basidiomycota</taxon>
        <taxon>Agaricomycotina</taxon>
        <taxon>Agaricomycetes</taxon>
        <taxon>Polyporales</taxon>
        <taxon>Phaeolaceae</taxon>
        <taxon>Wolfiporia</taxon>
    </lineage>
</organism>
<keyword evidence="2" id="KW-0472">Membrane</keyword>
<evidence type="ECO:0000313" key="4">
    <source>
        <dbReference type="Proteomes" id="UP000218811"/>
    </source>
</evidence>
<feature type="transmembrane region" description="Helical" evidence="2">
    <location>
        <begin position="272"/>
        <end position="297"/>
    </location>
</feature>
<dbReference type="AlphaFoldDB" id="A0A2H3J877"/>
<sequence>MLFPNSTLSSLIIIPFPQTRHPQYCHDIHNDPPSIGACGQYCDRPIVDDVHKREERAWQFRKGLMRELVQSLSILDGEIMGRFRCTLGVTRAKCADRLRFIVLRRWRWRGTSALTLGIVIGLWRDLMERRAMVLSFLWRSGGFIRSEFEEATGKEHVWDLPAACLLTSVWCMLSDYAARIWDEPVMFTSPSAPFANRYTKIIGHYEMILSIATRRSLQELRIISRMTRRMDHRGRSNKHRCLLSAAVTCPTAVSALVLAPILAPILTIVRTAVWWSVLMTIAVVLWTTLSTGALMRIADPVPGFRRKARRRAIDARKRRKGTHRQECGRSGRTPQ</sequence>
<feature type="region of interest" description="Disordered" evidence="1">
    <location>
        <begin position="314"/>
        <end position="335"/>
    </location>
</feature>
<keyword evidence="2" id="KW-0812">Transmembrane</keyword>
<dbReference type="Proteomes" id="UP000218811">
    <property type="component" value="Unassembled WGS sequence"/>
</dbReference>
<feature type="transmembrane region" description="Helical" evidence="2">
    <location>
        <begin position="106"/>
        <end position="123"/>
    </location>
</feature>
<evidence type="ECO:0000256" key="1">
    <source>
        <dbReference type="SAM" id="MobiDB-lite"/>
    </source>
</evidence>
<dbReference type="EMBL" id="KB467865">
    <property type="protein sequence ID" value="PCH35983.1"/>
    <property type="molecule type" value="Genomic_DNA"/>
</dbReference>
<protein>
    <submittedName>
        <fullName evidence="3">Uncharacterized protein</fullName>
    </submittedName>
</protein>
<evidence type="ECO:0000313" key="3">
    <source>
        <dbReference type="EMBL" id="PCH35983.1"/>
    </source>
</evidence>
<feature type="transmembrane region" description="Helical" evidence="2">
    <location>
        <begin position="242"/>
        <end position="266"/>
    </location>
</feature>
<name>A0A2H3J877_WOLCO</name>